<comment type="caution">
    <text evidence="2">The sequence shown here is derived from an EMBL/GenBank/DDBJ whole genome shotgun (WGS) entry which is preliminary data.</text>
</comment>
<dbReference type="Proteomes" id="UP000295281">
    <property type="component" value="Unassembled WGS sequence"/>
</dbReference>
<name>A0A4R6UXW0_9ACTN</name>
<evidence type="ECO:0000256" key="1">
    <source>
        <dbReference type="SAM" id="MobiDB-lite"/>
    </source>
</evidence>
<evidence type="ECO:0000313" key="3">
    <source>
        <dbReference type="Proteomes" id="UP000295281"/>
    </source>
</evidence>
<dbReference type="EMBL" id="SNYN01000007">
    <property type="protein sequence ID" value="TDQ52271.1"/>
    <property type="molecule type" value="Genomic_DNA"/>
</dbReference>
<accession>A0A4R6UXW0</accession>
<dbReference type="AlphaFoldDB" id="A0A4R6UXW0"/>
<sequence>MRYLPVTKDGVVVGYLWASTEEEAAGLLKASTVRTHTEGMRVFVFWAERLDSALADGLTALQALKRWGGAPEDPIGGAIPPDAREEIAPNLDEMKRISWK</sequence>
<feature type="compositionally biased region" description="Basic and acidic residues" evidence="1">
    <location>
        <begin position="82"/>
        <end position="100"/>
    </location>
</feature>
<proteinExistence type="predicted"/>
<gene>
    <name evidence="2" type="ORF">EV190_107103</name>
</gene>
<organism evidence="2 3">
    <name type="scientific">Actinorugispora endophytica</name>
    <dbReference type="NCBI Taxonomy" id="1605990"/>
    <lineage>
        <taxon>Bacteria</taxon>
        <taxon>Bacillati</taxon>
        <taxon>Actinomycetota</taxon>
        <taxon>Actinomycetes</taxon>
        <taxon>Streptosporangiales</taxon>
        <taxon>Nocardiopsidaceae</taxon>
        <taxon>Actinorugispora</taxon>
    </lineage>
</organism>
<protein>
    <submittedName>
        <fullName evidence="2">Uncharacterized protein</fullName>
    </submittedName>
</protein>
<evidence type="ECO:0000313" key="2">
    <source>
        <dbReference type="EMBL" id="TDQ52271.1"/>
    </source>
</evidence>
<reference evidence="2 3" key="1">
    <citation type="submission" date="2019-03" db="EMBL/GenBank/DDBJ databases">
        <title>Genomic Encyclopedia of Type Strains, Phase IV (KMG-IV): sequencing the most valuable type-strain genomes for metagenomic binning, comparative biology and taxonomic classification.</title>
        <authorList>
            <person name="Goeker M."/>
        </authorList>
    </citation>
    <scope>NUCLEOTIDE SEQUENCE [LARGE SCALE GENOMIC DNA]</scope>
    <source>
        <strain evidence="2 3">DSM 46770</strain>
    </source>
</reference>
<dbReference type="RefSeq" id="WP_133741617.1">
    <property type="nucleotide sequence ID" value="NZ_SNYN01000007.1"/>
</dbReference>
<dbReference type="OrthoDB" id="4563658at2"/>
<feature type="region of interest" description="Disordered" evidence="1">
    <location>
        <begin position="72"/>
        <end position="100"/>
    </location>
</feature>
<keyword evidence="3" id="KW-1185">Reference proteome</keyword>